<accession>A0ABW7HUL1</accession>
<proteinExistence type="predicted"/>
<gene>
    <name evidence="4" type="primary">paaI</name>
    <name evidence="4" type="ORF">ACG5V6_15300</name>
</gene>
<organism evidence="4 5">
    <name type="scientific">Streptomyces chitinivorans</name>
    <dbReference type="NCBI Taxonomy" id="1257027"/>
    <lineage>
        <taxon>Bacteria</taxon>
        <taxon>Bacillati</taxon>
        <taxon>Actinomycetota</taxon>
        <taxon>Actinomycetes</taxon>
        <taxon>Kitasatosporales</taxon>
        <taxon>Streptomycetaceae</taxon>
        <taxon>Streptomyces</taxon>
    </lineage>
</organism>
<evidence type="ECO:0000313" key="4">
    <source>
        <dbReference type="EMBL" id="MFH0249577.1"/>
    </source>
</evidence>
<dbReference type="NCBIfam" id="TIGR00369">
    <property type="entry name" value="unchar_dom_1"/>
    <property type="match status" value="1"/>
</dbReference>
<name>A0ABW7HUL1_9ACTN</name>
<feature type="region of interest" description="Disordered" evidence="2">
    <location>
        <begin position="131"/>
        <end position="158"/>
    </location>
</feature>
<feature type="compositionally biased region" description="Basic and acidic residues" evidence="2">
    <location>
        <begin position="131"/>
        <end position="147"/>
    </location>
</feature>
<dbReference type="GO" id="GO:0016787">
    <property type="term" value="F:hydrolase activity"/>
    <property type="evidence" value="ECO:0007669"/>
    <property type="project" value="UniProtKB-KW"/>
</dbReference>
<dbReference type="EC" id="3.1.2.-" evidence="4"/>
<dbReference type="InterPro" id="IPR006683">
    <property type="entry name" value="Thioestr_dom"/>
</dbReference>
<reference evidence="4 5" key="1">
    <citation type="submission" date="2024-10" db="EMBL/GenBank/DDBJ databases">
        <authorList>
            <person name="Cho J.-C."/>
        </authorList>
    </citation>
    <scope>NUCLEOTIDE SEQUENCE [LARGE SCALE GENOMIC DNA]</scope>
    <source>
        <strain evidence="4 5">KCTC29696</strain>
    </source>
</reference>
<evidence type="ECO:0000259" key="3">
    <source>
        <dbReference type="Pfam" id="PF03061"/>
    </source>
</evidence>
<dbReference type="RefSeq" id="WP_279949339.1">
    <property type="nucleotide sequence ID" value="NZ_BAABEN010000010.1"/>
</dbReference>
<feature type="compositionally biased region" description="Low complexity" evidence="2">
    <location>
        <begin position="149"/>
        <end position="158"/>
    </location>
</feature>
<keyword evidence="5" id="KW-1185">Reference proteome</keyword>
<dbReference type="Pfam" id="PF03061">
    <property type="entry name" value="4HBT"/>
    <property type="match status" value="1"/>
</dbReference>
<keyword evidence="1 4" id="KW-0378">Hydrolase</keyword>
<dbReference type="Proteomes" id="UP001607069">
    <property type="component" value="Unassembled WGS sequence"/>
</dbReference>
<evidence type="ECO:0000256" key="1">
    <source>
        <dbReference type="ARBA" id="ARBA00022801"/>
    </source>
</evidence>
<dbReference type="PANTHER" id="PTHR42856">
    <property type="entry name" value="ACYL-COENZYME A THIOESTERASE PAAI"/>
    <property type="match status" value="1"/>
</dbReference>
<dbReference type="EMBL" id="JBIHMK010000053">
    <property type="protein sequence ID" value="MFH0249577.1"/>
    <property type="molecule type" value="Genomic_DNA"/>
</dbReference>
<dbReference type="SUPFAM" id="SSF54637">
    <property type="entry name" value="Thioesterase/thiol ester dehydrase-isomerase"/>
    <property type="match status" value="1"/>
</dbReference>
<dbReference type="InterPro" id="IPR003736">
    <property type="entry name" value="PAAI_dom"/>
</dbReference>
<dbReference type="CDD" id="cd03443">
    <property type="entry name" value="PaaI_thioesterase"/>
    <property type="match status" value="1"/>
</dbReference>
<dbReference type="Gene3D" id="3.10.129.10">
    <property type="entry name" value="Hotdog Thioesterase"/>
    <property type="match status" value="1"/>
</dbReference>
<dbReference type="InterPro" id="IPR011973">
    <property type="entry name" value="PaaD"/>
</dbReference>
<dbReference type="NCBIfam" id="TIGR02286">
    <property type="entry name" value="PaaD"/>
    <property type="match status" value="1"/>
</dbReference>
<protein>
    <submittedName>
        <fullName evidence="4">Hydroxyphenylacetyl-CoA thioesterase PaaI</fullName>
        <ecNumber evidence="4">3.1.2.-</ecNumber>
    </submittedName>
</protein>
<comment type="caution">
    <text evidence="4">The sequence shown here is derived from an EMBL/GenBank/DDBJ whole genome shotgun (WGS) entry which is preliminary data.</text>
</comment>
<feature type="domain" description="Thioesterase" evidence="3">
    <location>
        <begin position="51"/>
        <end position="125"/>
    </location>
</feature>
<evidence type="ECO:0000313" key="5">
    <source>
        <dbReference type="Proteomes" id="UP001607069"/>
    </source>
</evidence>
<sequence>MTQLTEAGQGPAQRMFAADRASRGLGMELLRAGDGSAAVRMPVTGHMVNGHGVAHGGFLFTLADTAFACACNSRGPVAVAAGADVVFTAPAHEGDVLLAVAEERARFGRSGVYDVTVRRETDGRVIAEFRGRSRTVGERGASERGAGERGAPAGKEAS</sequence>
<dbReference type="InterPro" id="IPR052723">
    <property type="entry name" value="Acyl-CoA_thioesterase_PaaI"/>
</dbReference>
<dbReference type="InterPro" id="IPR029069">
    <property type="entry name" value="HotDog_dom_sf"/>
</dbReference>
<dbReference type="PANTHER" id="PTHR42856:SF1">
    <property type="entry name" value="ACYL-COENZYME A THIOESTERASE PAAI"/>
    <property type="match status" value="1"/>
</dbReference>
<evidence type="ECO:0000256" key="2">
    <source>
        <dbReference type="SAM" id="MobiDB-lite"/>
    </source>
</evidence>